<proteinExistence type="predicted"/>
<feature type="non-terminal residue" evidence="2">
    <location>
        <position position="1"/>
    </location>
</feature>
<accession>A0A9D4UMW0</accession>
<feature type="domain" description="HAT C-terminal dimerisation" evidence="1">
    <location>
        <begin position="24"/>
        <end position="110"/>
    </location>
</feature>
<evidence type="ECO:0000259" key="1">
    <source>
        <dbReference type="Pfam" id="PF05699"/>
    </source>
</evidence>
<evidence type="ECO:0000313" key="3">
    <source>
        <dbReference type="Proteomes" id="UP000886520"/>
    </source>
</evidence>
<gene>
    <name evidence="2" type="ORF">GOP47_0015203</name>
</gene>
<sequence length="129" mass="15062">MTILQAYSKGDLDLQGKIIDEYNKYKTEVGIFSRPIVKDEKRMQEGVKWWETFGACAPNLQRLALRLLSQGTCASPCERNWSTFSLIHTKRRNRLLPSHMEKLVHVHTNLRLLCKIKERGYEKIEATLE</sequence>
<dbReference type="InterPro" id="IPR008906">
    <property type="entry name" value="HATC_C_dom"/>
</dbReference>
<protein>
    <recommendedName>
        <fullName evidence="1">HAT C-terminal dimerisation domain-containing protein</fullName>
    </recommendedName>
</protein>
<dbReference type="InterPro" id="IPR012337">
    <property type="entry name" value="RNaseH-like_sf"/>
</dbReference>
<dbReference type="EMBL" id="JABFUD020000014">
    <property type="protein sequence ID" value="KAI5070860.1"/>
    <property type="molecule type" value="Genomic_DNA"/>
</dbReference>
<dbReference type="Pfam" id="PF05699">
    <property type="entry name" value="Dimer_Tnp_hAT"/>
    <property type="match status" value="1"/>
</dbReference>
<dbReference type="AlphaFoldDB" id="A0A9D4UMW0"/>
<dbReference type="OrthoDB" id="1930460at2759"/>
<dbReference type="GO" id="GO:0046983">
    <property type="term" value="F:protein dimerization activity"/>
    <property type="evidence" value="ECO:0007669"/>
    <property type="project" value="InterPro"/>
</dbReference>
<comment type="caution">
    <text evidence="2">The sequence shown here is derived from an EMBL/GenBank/DDBJ whole genome shotgun (WGS) entry which is preliminary data.</text>
</comment>
<dbReference type="SUPFAM" id="SSF53098">
    <property type="entry name" value="Ribonuclease H-like"/>
    <property type="match status" value="1"/>
</dbReference>
<reference evidence="2" key="1">
    <citation type="submission" date="2021-01" db="EMBL/GenBank/DDBJ databases">
        <title>Adiantum capillus-veneris genome.</title>
        <authorList>
            <person name="Fang Y."/>
            <person name="Liao Q."/>
        </authorList>
    </citation>
    <scope>NUCLEOTIDE SEQUENCE</scope>
    <source>
        <strain evidence="2">H3</strain>
        <tissue evidence="2">Leaf</tissue>
    </source>
</reference>
<dbReference type="Proteomes" id="UP000886520">
    <property type="component" value="Chromosome 14"/>
</dbReference>
<organism evidence="2 3">
    <name type="scientific">Adiantum capillus-veneris</name>
    <name type="common">Maidenhair fern</name>
    <dbReference type="NCBI Taxonomy" id="13818"/>
    <lineage>
        <taxon>Eukaryota</taxon>
        <taxon>Viridiplantae</taxon>
        <taxon>Streptophyta</taxon>
        <taxon>Embryophyta</taxon>
        <taxon>Tracheophyta</taxon>
        <taxon>Polypodiopsida</taxon>
        <taxon>Polypodiidae</taxon>
        <taxon>Polypodiales</taxon>
        <taxon>Pteridineae</taxon>
        <taxon>Pteridaceae</taxon>
        <taxon>Vittarioideae</taxon>
        <taxon>Adiantum</taxon>
    </lineage>
</organism>
<keyword evidence="3" id="KW-1185">Reference proteome</keyword>
<name>A0A9D4UMW0_ADICA</name>
<evidence type="ECO:0000313" key="2">
    <source>
        <dbReference type="EMBL" id="KAI5070860.1"/>
    </source>
</evidence>